<dbReference type="GO" id="GO:0006369">
    <property type="term" value="P:termination of RNA polymerase II transcription"/>
    <property type="evidence" value="ECO:0007669"/>
    <property type="project" value="TreeGrafter"/>
</dbReference>
<proteinExistence type="predicted"/>
<reference evidence="4" key="2">
    <citation type="submission" date="2021-01" db="EMBL/GenBank/DDBJ databases">
        <authorList>
            <person name="Schikora-Tamarit M.A."/>
        </authorList>
    </citation>
    <scope>NUCLEOTIDE SEQUENCE</scope>
    <source>
        <strain evidence="4">CBS2887</strain>
    </source>
</reference>
<dbReference type="OrthoDB" id="2392202at2759"/>
<comment type="caution">
    <text evidence="4">The sequence shown here is derived from an EMBL/GenBank/DDBJ whole genome shotgun (WGS) entry which is preliminary data.</text>
</comment>
<keyword evidence="5" id="KW-1185">Reference proteome</keyword>
<dbReference type="InterPro" id="IPR000999">
    <property type="entry name" value="RNase_III_dom"/>
</dbReference>
<keyword evidence="1" id="KW-0694">RNA-binding</keyword>
<dbReference type="Proteomes" id="UP000774326">
    <property type="component" value="Unassembled WGS sequence"/>
</dbReference>
<reference evidence="4" key="1">
    <citation type="journal article" date="2021" name="Open Biol.">
        <title>Shared evolutionary footprints suggest mitochondrial oxidative damage underlies multiple complex I losses in fungi.</title>
        <authorList>
            <person name="Schikora-Tamarit M.A."/>
            <person name="Marcet-Houben M."/>
            <person name="Nosek J."/>
            <person name="Gabaldon T."/>
        </authorList>
    </citation>
    <scope>NUCLEOTIDE SEQUENCE</scope>
    <source>
        <strain evidence="4">CBS2887</strain>
    </source>
</reference>
<dbReference type="PANTHER" id="PTHR11207:SF0">
    <property type="entry name" value="RIBONUCLEASE 3"/>
    <property type="match status" value="1"/>
</dbReference>
<dbReference type="Gene3D" id="1.10.1520.10">
    <property type="entry name" value="Ribonuclease III domain"/>
    <property type="match status" value="1"/>
</dbReference>
<dbReference type="PANTHER" id="PTHR11207">
    <property type="entry name" value="RIBONUCLEASE III"/>
    <property type="match status" value="1"/>
</dbReference>
<dbReference type="GO" id="GO:0004525">
    <property type="term" value="F:ribonuclease III activity"/>
    <property type="evidence" value="ECO:0007669"/>
    <property type="project" value="InterPro"/>
</dbReference>
<dbReference type="SMART" id="SM00535">
    <property type="entry name" value="RIBOc"/>
    <property type="match status" value="1"/>
</dbReference>
<dbReference type="GO" id="GO:0005654">
    <property type="term" value="C:nucleoplasm"/>
    <property type="evidence" value="ECO:0007669"/>
    <property type="project" value="TreeGrafter"/>
</dbReference>
<name>A0A9P8Q707_WICPI</name>
<evidence type="ECO:0000313" key="4">
    <source>
        <dbReference type="EMBL" id="KAH3684285.1"/>
    </source>
</evidence>
<dbReference type="CDD" id="cd00593">
    <property type="entry name" value="RIBOc"/>
    <property type="match status" value="1"/>
</dbReference>
<dbReference type="GO" id="GO:0034475">
    <property type="term" value="P:U4 snRNA 3'-end processing"/>
    <property type="evidence" value="ECO:0007669"/>
    <property type="project" value="TreeGrafter"/>
</dbReference>
<dbReference type="PROSITE" id="PS50142">
    <property type="entry name" value="RNASE_3_2"/>
    <property type="match status" value="1"/>
</dbReference>
<feature type="compositionally biased region" description="Low complexity" evidence="2">
    <location>
        <begin position="31"/>
        <end position="50"/>
    </location>
</feature>
<organism evidence="4 5">
    <name type="scientific">Wickerhamomyces pijperi</name>
    <name type="common">Yeast</name>
    <name type="synonym">Pichia pijperi</name>
    <dbReference type="NCBI Taxonomy" id="599730"/>
    <lineage>
        <taxon>Eukaryota</taxon>
        <taxon>Fungi</taxon>
        <taxon>Dikarya</taxon>
        <taxon>Ascomycota</taxon>
        <taxon>Saccharomycotina</taxon>
        <taxon>Saccharomycetes</taxon>
        <taxon>Phaffomycetales</taxon>
        <taxon>Wickerhamomycetaceae</taxon>
        <taxon>Wickerhamomyces</taxon>
    </lineage>
</organism>
<dbReference type="GO" id="GO:0003723">
    <property type="term" value="F:RNA binding"/>
    <property type="evidence" value="ECO:0007669"/>
    <property type="project" value="UniProtKB-KW"/>
</dbReference>
<dbReference type="EMBL" id="JAEUBG010002638">
    <property type="protein sequence ID" value="KAH3684285.1"/>
    <property type="molecule type" value="Genomic_DNA"/>
</dbReference>
<dbReference type="AlphaFoldDB" id="A0A9P8Q707"/>
<accession>A0A9P8Q707</accession>
<gene>
    <name evidence="4" type="ORF">WICPIJ_004760</name>
</gene>
<evidence type="ECO:0000256" key="1">
    <source>
        <dbReference type="ARBA" id="ARBA00022884"/>
    </source>
</evidence>
<dbReference type="Pfam" id="PF00636">
    <property type="entry name" value="Ribonuclease_3"/>
    <property type="match status" value="1"/>
</dbReference>
<dbReference type="GO" id="GO:0006364">
    <property type="term" value="P:rRNA processing"/>
    <property type="evidence" value="ECO:0007669"/>
    <property type="project" value="TreeGrafter"/>
</dbReference>
<evidence type="ECO:0000256" key="2">
    <source>
        <dbReference type="SAM" id="MobiDB-lite"/>
    </source>
</evidence>
<dbReference type="InterPro" id="IPR036389">
    <property type="entry name" value="RNase_III_sf"/>
</dbReference>
<feature type="region of interest" description="Disordered" evidence="2">
    <location>
        <begin position="28"/>
        <end position="75"/>
    </location>
</feature>
<dbReference type="SUPFAM" id="SSF69065">
    <property type="entry name" value="RNase III domain-like"/>
    <property type="match status" value="1"/>
</dbReference>
<evidence type="ECO:0000313" key="5">
    <source>
        <dbReference type="Proteomes" id="UP000774326"/>
    </source>
</evidence>
<evidence type="ECO:0000259" key="3">
    <source>
        <dbReference type="PROSITE" id="PS50142"/>
    </source>
</evidence>
<feature type="domain" description="RNase III" evidence="3">
    <location>
        <begin position="71"/>
        <end position="210"/>
    </location>
</feature>
<feature type="compositionally biased region" description="Basic residues" evidence="2">
    <location>
        <begin position="61"/>
        <end position="71"/>
    </location>
</feature>
<sequence>MNDSHDSSSVVSDKISESLVRSFQSLVSSLETPSGISTPSTSESSGIITESENDKVNLKPNKPKKTKKTKISKQEPPIQLSLQTTEIANRVFVHSSMMSSLDFPEILSQIQDLKLHNERLEFIVDFHVNFIISRIITERLPQANEGQLSKLRMSLVNNRRLAQWCAQVGLADTVTKSIQARYQGRLTGEIWKCYADIFESFIGGLIVEDKGKMVNFFKIVRWLDSLAYEEIKKFAKKEFLKVEGSQTLLECFHLPPVDSDSTLV</sequence>
<protein>
    <recommendedName>
        <fullName evidence="3">RNase III domain-containing protein</fullName>
    </recommendedName>
</protein>